<sequence>MNQNTTPNPYDVLEVSPAASKAEITKAFTQAMKKRKYSTNVIAQARKSLTNPQQRIKADYLRPILPTPKRFKRQDYSELQEPPPEFHVLPDYDNLEEMLQESQSTSSLDQKIGTDLVNFLLSQDL</sequence>
<dbReference type="EMBL" id="CP042326">
    <property type="protein sequence ID" value="QDZ40264.1"/>
    <property type="molecule type" value="Genomic_DNA"/>
</dbReference>
<name>A0A5B8NMI4_9CHRO</name>
<dbReference type="Gene3D" id="1.10.287.110">
    <property type="entry name" value="DnaJ domain"/>
    <property type="match status" value="1"/>
</dbReference>
<accession>A0A5B8NMI4</accession>
<keyword evidence="2" id="KW-1185">Reference proteome</keyword>
<proteinExistence type="predicted"/>
<dbReference type="RefSeq" id="WP_146295947.1">
    <property type="nucleotide sequence ID" value="NZ_CP042326.1"/>
</dbReference>
<dbReference type="Proteomes" id="UP000318453">
    <property type="component" value="Chromosome"/>
</dbReference>
<dbReference type="AlphaFoldDB" id="A0A5B8NMI4"/>
<dbReference type="InterPro" id="IPR036869">
    <property type="entry name" value="J_dom_sf"/>
</dbReference>
<dbReference type="OrthoDB" id="490185at2"/>
<dbReference type="SUPFAM" id="SSF46565">
    <property type="entry name" value="Chaperone J-domain"/>
    <property type="match status" value="1"/>
</dbReference>
<organism evidence="1 2">
    <name type="scientific">Euhalothece natronophila Z-M001</name>
    <dbReference type="NCBI Taxonomy" id="522448"/>
    <lineage>
        <taxon>Bacteria</taxon>
        <taxon>Bacillati</taxon>
        <taxon>Cyanobacteriota</taxon>
        <taxon>Cyanophyceae</taxon>
        <taxon>Oscillatoriophycideae</taxon>
        <taxon>Chroococcales</taxon>
        <taxon>Halothecacae</taxon>
        <taxon>Halothece cluster</taxon>
        <taxon>Euhalothece</taxon>
    </lineage>
</organism>
<reference evidence="1" key="1">
    <citation type="submission" date="2019-08" db="EMBL/GenBank/DDBJ databases">
        <title>Carotenoids and Carotenoid Binding Proteins in the Halophilic Cyanobacterium Euhalothece sp. ZM00.</title>
        <authorList>
            <person name="Cho S.M."/>
            <person name="Song J.Y."/>
            <person name="Park Y.-I."/>
        </authorList>
    </citation>
    <scope>NUCLEOTIDE SEQUENCE [LARGE SCALE GENOMIC DNA]</scope>
    <source>
        <strain evidence="1">Z-M001</strain>
    </source>
</reference>
<protein>
    <submittedName>
        <fullName evidence="1">Molecular chaperone DnaJ</fullName>
    </submittedName>
</protein>
<evidence type="ECO:0000313" key="2">
    <source>
        <dbReference type="Proteomes" id="UP000318453"/>
    </source>
</evidence>
<evidence type="ECO:0000313" key="1">
    <source>
        <dbReference type="EMBL" id="QDZ40264.1"/>
    </source>
</evidence>
<gene>
    <name evidence="1" type="ORF">FRE64_10055</name>
</gene>
<dbReference type="KEGG" id="enn:FRE64_10055"/>